<keyword evidence="1" id="KW-1133">Transmembrane helix</keyword>
<proteinExistence type="predicted"/>
<accession>A0AAD4N0M7</accession>
<evidence type="ECO:0000256" key="1">
    <source>
        <dbReference type="SAM" id="Phobius"/>
    </source>
</evidence>
<feature type="transmembrane region" description="Helical" evidence="1">
    <location>
        <begin position="71"/>
        <end position="88"/>
    </location>
</feature>
<evidence type="ECO:0000313" key="3">
    <source>
        <dbReference type="Proteomes" id="UP001201812"/>
    </source>
</evidence>
<sequence length="202" mass="22328">MAIMVCEGLMSLVYFKLDDPGAIPLLSDFYDWIQDAHFIVLGALPLAVFFLALERCLAIQLGAKFSSRMKSLLFMANLFGSPGIALAVHLSQEFFVTRMWIFKMVIGWLNTSILLEFCILYVDTLSEITQCLNSAICGLVYNKVLSARKDKVTTLTSSTTGNANNLSLPQATLHVANKSANVTHVTSISHDFCNSHVNNSRQ</sequence>
<evidence type="ECO:0000313" key="2">
    <source>
        <dbReference type="EMBL" id="KAI1710413.1"/>
    </source>
</evidence>
<keyword evidence="3" id="KW-1185">Reference proteome</keyword>
<protein>
    <submittedName>
        <fullName evidence="2">Uncharacterized protein</fullName>
    </submittedName>
</protein>
<dbReference type="Proteomes" id="UP001201812">
    <property type="component" value="Unassembled WGS sequence"/>
</dbReference>
<dbReference type="AlphaFoldDB" id="A0AAD4N0M7"/>
<feature type="transmembrane region" description="Helical" evidence="1">
    <location>
        <begin position="100"/>
        <end position="122"/>
    </location>
</feature>
<reference evidence="2" key="1">
    <citation type="submission" date="2022-01" db="EMBL/GenBank/DDBJ databases">
        <title>Genome Sequence Resource for Two Populations of Ditylenchus destructor, the Migratory Endoparasitic Phytonematode.</title>
        <authorList>
            <person name="Zhang H."/>
            <person name="Lin R."/>
            <person name="Xie B."/>
        </authorList>
    </citation>
    <scope>NUCLEOTIDE SEQUENCE</scope>
    <source>
        <strain evidence="2">BazhouSP</strain>
    </source>
</reference>
<keyword evidence="1" id="KW-0472">Membrane</keyword>
<feature type="transmembrane region" description="Helical" evidence="1">
    <location>
        <begin position="36"/>
        <end position="59"/>
    </location>
</feature>
<organism evidence="2 3">
    <name type="scientific">Ditylenchus destructor</name>
    <dbReference type="NCBI Taxonomy" id="166010"/>
    <lineage>
        <taxon>Eukaryota</taxon>
        <taxon>Metazoa</taxon>
        <taxon>Ecdysozoa</taxon>
        <taxon>Nematoda</taxon>
        <taxon>Chromadorea</taxon>
        <taxon>Rhabditida</taxon>
        <taxon>Tylenchina</taxon>
        <taxon>Tylenchomorpha</taxon>
        <taxon>Sphaerularioidea</taxon>
        <taxon>Anguinidae</taxon>
        <taxon>Anguininae</taxon>
        <taxon>Ditylenchus</taxon>
    </lineage>
</organism>
<dbReference type="EMBL" id="JAKKPZ010000026">
    <property type="protein sequence ID" value="KAI1710413.1"/>
    <property type="molecule type" value="Genomic_DNA"/>
</dbReference>
<keyword evidence="1" id="KW-0812">Transmembrane</keyword>
<name>A0AAD4N0M7_9BILA</name>
<gene>
    <name evidence="2" type="ORF">DdX_10773</name>
</gene>
<comment type="caution">
    <text evidence="2">The sequence shown here is derived from an EMBL/GenBank/DDBJ whole genome shotgun (WGS) entry which is preliminary data.</text>
</comment>